<sequence length="231" mass="25328">MTLLLSQLTGREESHLVAADTPARLSPAAAAAFARLQADAREAGFDLAPASCFRSFVRQLAIFNGKAAGERSLHDDAGNLLDADAMTPVERLHAILRFSALPGASRHHWGTDLDVFDAAALPEGYRLQLSPEEVAPGGMFDPLHCWLDERMAQRQSHGFYRPYGEDRGGVAPERWHLSYAPLATGCEGALTPQLLHQSWEGIELGLRAEIEADLEQIFNRYVQVPEGWCPA</sequence>
<proteinExistence type="predicted"/>
<dbReference type="KEGG" id="hja:BST95_05860"/>
<dbReference type="AlphaFoldDB" id="A0AAP8ME25"/>
<dbReference type="GO" id="GO:0008233">
    <property type="term" value="F:peptidase activity"/>
    <property type="evidence" value="ECO:0007669"/>
    <property type="project" value="InterPro"/>
</dbReference>
<dbReference type="InterPro" id="IPR052179">
    <property type="entry name" value="DD-CPase-like"/>
</dbReference>
<feature type="domain" description="D-alanyl-D-alanine carboxypeptidase-like core" evidence="1">
    <location>
        <begin position="24"/>
        <end position="181"/>
    </location>
</feature>
<organism evidence="2 3">
    <name type="scientific">Halioglobus japonicus</name>
    <dbReference type="NCBI Taxonomy" id="930805"/>
    <lineage>
        <taxon>Bacteria</taxon>
        <taxon>Pseudomonadati</taxon>
        <taxon>Pseudomonadota</taxon>
        <taxon>Gammaproteobacteria</taxon>
        <taxon>Cellvibrionales</taxon>
        <taxon>Halieaceae</taxon>
        <taxon>Halioglobus</taxon>
    </lineage>
</organism>
<dbReference type="Proteomes" id="UP000235162">
    <property type="component" value="Unassembled WGS sequence"/>
</dbReference>
<name>A0AAP8ME25_9GAMM</name>
<evidence type="ECO:0000313" key="2">
    <source>
        <dbReference type="EMBL" id="PLW85789.1"/>
    </source>
</evidence>
<dbReference type="InterPro" id="IPR009045">
    <property type="entry name" value="Zn_M74/Hedgehog-like"/>
</dbReference>
<dbReference type="GO" id="GO:0006508">
    <property type="term" value="P:proteolysis"/>
    <property type="evidence" value="ECO:0007669"/>
    <property type="project" value="InterPro"/>
</dbReference>
<evidence type="ECO:0000259" key="1">
    <source>
        <dbReference type="Pfam" id="PF02557"/>
    </source>
</evidence>
<dbReference type="Gene3D" id="3.30.1380.10">
    <property type="match status" value="1"/>
</dbReference>
<dbReference type="PANTHER" id="PTHR34385">
    <property type="entry name" value="D-ALANYL-D-ALANINE CARBOXYPEPTIDASE"/>
    <property type="match status" value="1"/>
</dbReference>
<accession>A0AAP8ME25</accession>
<dbReference type="Pfam" id="PF02557">
    <property type="entry name" value="VanY"/>
    <property type="match status" value="1"/>
</dbReference>
<evidence type="ECO:0000313" key="3">
    <source>
        <dbReference type="Proteomes" id="UP000235162"/>
    </source>
</evidence>
<reference evidence="2 3" key="1">
    <citation type="submission" date="2018-01" db="EMBL/GenBank/DDBJ databases">
        <title>The draft genome sequence of Halioglobus japonicus S1-36.</title>
        <authorList>
            <person name="Du Z.-J."/>
            <person name="Shi M.-J."/>
        </authorList>
    </citation>
    <scope>NUCLEOTIDE SEQUENCE [LARGE SCALE GENOMIC DNA]</scope>
    <source>
        <strain evidence="2 3">S1-36</strain>
    </source>
</reference>
<dbReference type="SUPFAM" id="SSF55166">
    <property type="entry name" value="Hedgehog/DD-peptidase"/>
    <property type="match status" value="1"/>
</dbReference>
<dbReference type="CDD" id="cd14847">
    <property type="entry name" value="DD-carboxypeptidase_like"/>
    <property type="match status" value="1"/>
</dbReference>
<protein>
    <submittedName>
        <fullName evidence="2">Peptidase</fullName>
    </submittedName>
</protein>
<keyword evidence="3" id="KW-1185">Reference proteome</keyword>
<gene>
    <name evidence="2" type="ORF">C0029_14410</name>
</gene>
<dbReference type="EMBL" id="PKUR01000003">
    <property type="protein sequence ID" value="PLW85789.1"/>
    <property type="molecule type" value="Genomic_DNA"/>
</dbReference>
<dbReference type="RefSeq" id="WP_084198529.1">
    <property type="nucleotide sequence ID" value="NZ_BMYL01000003.1"/>
</dbReference>
<dbReference type="PANTHER" id="PTHR34385:SF1">
    <property type="entry name" value="PEPTIDOGLYCAN L-ALANYL-D-GLUTAMATE ENDOPEPTIDASE CWLK"/>
    <property type="match status" value="1"/>
</dbReference>
<comment type="caution">
    <text evidence="2">The sequence shown here is derived from an EMBL/GenBank/DDBJ whole genome shotgun (WGS) entry which is preliminary data.</text>
</comment>
<dbReference type="InterPro" id="IPR003709">
    <property type="entry name" value="VanY-like_core_dom"/>
</dbReference>